<dbReference type="Proteomes" id="UP001519343">
    <property type="component" value="Unassembled WGS sequence"/>
</dbReference>
<evidence type="ECO:0000313" key="2">
    <source>
        <dbReference type="EMBL" id="MBP1934157.1"/>
    </source>
</evidence>
<evidence type="ECO:0000313" key="3">
    <source>
        <dbReference type="Proteomes" id="UP001519343"/>
    </source>
</evidence>
<feature type="transmembrane region" description="Helical" evidence="1">
    <location>
        <begin position="189"/>
        <end position="209"/>
    </location>
</feature>
<gene>
    <name evidence="2" type="ORF">J2Z37_004176</name>
</gene>
<organism evidence="2 3">
    <name type="scientific">Ammoniphilus resinae</name>
    <dbReference type="NCBI Taxonomy" id="861532"/>
    <lineage>
        <taxon>Bacteria</taxon>
        <taxon>Bacillati</taxon>
        <taxon>Bacillota</taxon>
        <taxon>Bacilli</taxon>
        <taxon>Bacillales</taxon>
        <taxon>Paenibacillaceae</taxon>
        <taxon>Aneurinibacillus group</taxon>
        <taxon>Ammoniphilus</taxon>
    </lineage>
</organism>
<accession>A0ABS4GV71</accession>
<feature type="transmembrane region" description="Helical" evidence="1">
    <location>
        <begin position="36"/>
        <end position="54"/>
    </location>
</feature>
<keyword evidence="3" id="KW-1185">Reference proteome</keyword>
<comment type="caution">
    <text evidence="2">The sequence shown here is derived from an EMBL/GenBank/DDBJ whole genome shotgun (WGS) entry which is preliminary data.</text>
</comment>
<feature type="transmembrane region" description="Helical" evidence="1">
    <location>
        <begin position="66"/>
        <end position="86"/>
    </location>
</feature>
<keyword evidence="1" id="KW-0812">Transmembrane</keyword>
<feature type="transmembrane region" description="Helical" evidence="1">
    <location>
        <begin position="12"/>
        <end position="30"/>
    </location>
</feature>
<name>A0ABS4GV71_9BACL</name>
<keyword evidence="1" id="KW-0472">Membrane</keyword>
<keyword evidence="1" id="KW-1133">Transmembrane helix</keyword>
<proteinExistence type="predicted"/>
<sequence length="433" mass="49381">MSIRPFLKTVIALYSEALWLYFGLAIFAKIQWEVSSLPDALTWILACILGYLSQRTVGRWISDVRIRYALSAIILAALGVFSWSEWIPFGRGYSLACLLIIVFLFLRGSFYVEKEPTRAQMLLRFEGNILWYSVFALLLQVNPNLQSVIHVPFLLAILISLSGMVLTLYPEENKEENVQVRIVGKASGFPGVMIGIVGLGGLMTLFALLPPIRSAIVSFLQGIGVGAVQVGKMLFQFLNWLLSLIPISEEGAPLPMDEPKTPLEFKGGGMEGTAEFPVFWVVVGLAAIALVLALWFLARKRPARVKVNRRMTKIHFGRSRSFWTQLWQSILGFFAKLVRAWRKRFPQFYAYRIYWYFHLLQKWGQKKGMGRLPTESPRDYVKKIVEEYPVPTELKESMFQLGDDFAATFYTDGRKVSDRDFSQLMVFLKGKRV</sequence>
<protein>
    <submittedName>
        <fullName evidence="2">Uncharacterized membrane protein YuzA (DUF378 family)</fullName>
    </submittedName>
</protein>
<reference evidence="2 3" key="1">
    <citation type="submission" date="2021-03" db="EMBL/GenBank/DDBJ databases">
        <title>Genomic Encyclopedia of Type Strains, Phase IV (KMG-IV): sequencing the most valuable type-strain genomes for metagenomic binning, comparative biology and taxonomic classification.</title>
        <authorList>
            <person name="Goeker M."/>
        </authorList>
    </citation>
    <scope>NUCLEOTIDE SEQUENCE [LARGE SCALE GENOMIC DNA]</scope>
    <source>
        <strain evidence="2 3">DSM 24738</strain>
    </source>
</reference>
<dbReference type="EMBL" id="JAGGKT010000017">
    <property type="protein sequence ID" value="MBP1934157.1"/>
    <property type="molecule type" value="Genomic_DNA"/>
</dbReference>
<feature type="transmembrane region" description="Helical" evidence="1">
    <location>
        <begin position="278"/>
        <end position="298"/>
    </location>
</feature>
<feature type="transmembrane region" description="Helical" evidence="1">
    <location>
        <begin position="147"/>
        <end position="169"/>
    </location>
</feature>
<evidence type="ECO:0000256" key="1">
    <source>
        <dbReference type="SAM" id="Phobius"/>
    </source>
</evidence>
<feature type="transmembrane region" description="Helical" evidence="1">
    <location>
        <begin position="92"/>
        <end position="110"/>
    </location>
</feature>
<dbReference type="RefSeq" id="WP_209812161.1">
    <property type="nucleotide sequence ID" value="NZ_JAGGKT010000017.1"/>
</dbReference>